<sequence length="141" mass="16198">MLKSIVYTGGTMSDPYEDTEFDEQAADDWEDPEDGRDGTPPEGSSDDPESMDRIDPLRQHTYLIDGEPVEDEDDGWETDPNNVGLDNGEDEELVEEDEDSDDEEDEDSDDEEEIDEDEVDDWGDDEDDEEEFDEEEEDEDK</sequence>
<keyword evidence="3" id="KW-1185">Reference proteome</keyword>
<evidence type="ECO:0000313" key="3">
    <source>
        <dbReference type="Proteomes" id="UP000183530"/>
    </source>
</evidence>
<gene>
    <name evidence="2" type="ORF">BHE16_09985</name>
</gene>
<evidence type="ECO:0000313" key="2">
    <source>
        <dbReference type="EMBL" id="APF41265.1"/>
    </source>
</evidence>
<dbReference type="AlphaFoldDB" id="A0A1L2ZPC1"/>
<reference evidence="2 3" key="1">
    <citation type="submission" date="2016-11" db="EMBL/GenBank/DDBJ databases">
        <title>Genome sequencing of Zhihengliuella aestuarii B18 antagonistic to Plasmodiophora brassicae.</title>
        <authorList>
            <person name="Luo Y."/>
        </authorList>
    </citation>
    <scope>NUCLEOTIDE SEQUENCE [LARGE SCALE GENOMIC DNA]</scope>
    <source>
        <strain evidence="2 3">B18</strain>
    </source>
</reference>
<proteinExistence type="predicted"/>
<accession>A0A1L2ZPC1</accession>
<feature type="compositionally biased region" description="Acidic residues" evidence="1">
    <location>
        <begin position="87"/>
        <end position="141"/>
    </location>
</feature>
<organism evidence="2 3">
    <name type="scientific">Neomicrococcus aestuarii</name>
    <dbReference type="NCBI Taxonomy" id="556325"/>
    <lineage>
        <taxon>Bacteria</taxon>
        <taxon>Bacillati</taxon>
        <taxon>Actinomycetota</taxon>
        <taxon>Actinomycetes</taxon>
        <taxon>Micrococcales</taxon>
        <taxon>Micrococcaceae</taxon>
        <taxon>Neomicrococcus</taxon>
    </lineage>
</organism>
<feature type="region of interest" description="Disordered" evidence="1">
    <location>
        <begin position="1"/>
        <end position="141"/>
    </location>
</feature>
<dbReference type="STRING" id="556325.BHE16_09985"/>
<dbReference type="EMBL" id="CP018135">
    <property type="protein sequence ID" value="APF41265.1"/>
    <property type="molecule type" value="Genomic_DNA"/>
</dbReference>
<protein>
    <submittedName>
        <fullName evidence="2">Uncharacterized protein</fullName>
    </submittedName>
</protein>
<evidence type="ECO:0000256" key="1">
    <source>
        <dbReference type="SAM" id="MobiDB-lite"/>
    </source>
</evidence>
<dbReference type="Proteomes" id="UP000183530">
    <property type="component" value="Chromosome"/>
</dbReference>
<name>A0A1L2ZPC1_9MICC</name>
<feature type="compositionally biased region" description="Acidic residues" evidence="1">
    <location>
        <begin position="67"/>
        <end position="77"/>
    </location>
</feature>
<feature type="compositionally biased region" description="Acidic residues" evidence="1">
    <location>
        <begin position="15"/>
        <end position="34"/>
    </location>
</feature>
<dbReference type="KEGG" id="nae:BHE16_09985"/>